<dbReference type="PROSITE" id="PS00445">
    <property type="entry name" value="FGGY_KINASES_2"/>
    <property type="match status" value="1"/>
</dbReference>
<protein>
    <submittedName>
        <fullName evidence="7">L-xylulose/3-keto-L-gulonate kinase</fullName>
        <ecNumber evidence="7">2.7.1.-</ecNumber>
    </submittedName>
</protein>
<accession>A0A2X0VQ76</accession>
<evidence type="ECO:0000256" key="4">
    <source>
        <dbReference type="RuleBase" id="RU003733"/>
    </source>
</evidence>
<dbReference type="EMBL" id="UAPV01000001">
    <property type="protein sequence ID" value="SPT69900.1"/>
    <property type="molecule type" value="Genomic_DNA"/>
</dbReference>
<dbReference type="GO" id="GO:0016773">
    <property type="term" value="F:phosphotransferase activity, alcohol group as acceptor"/>
    <property type="evidence" value="ECO:0007669"/>
    <property type="project" value="InterPro"/>
</dbReference>
<dbReference type="Pfam" id="PF02782">
    <property type="entry name" value="FGGY_C"/>
    <property type="match status" value="1"/>
</dbReference>
<dbReference type="InterPro" id="IPR043129">
    <property type="entry name" value="ATPase_NBD"/>
</dbReference>
<dbReference type="GO" id="GO:0016301">
    <property type="term" value="F:kinase activity"/>
    <property type="evidence" value="ECO:0007669"/>
    <property type="project" value="UniProtKB-KW"/>
</dbReference>
<keyword evidence="3 4" id="KW-0418">Kinase</keyword>
<dbReference type="RefSeq" id="WP_113744029.1">
    <property type="nucleotide sequence ID" value="NZ_UAPV01000001.1"/>
</dbReference>
<evidence type="ECO:0000259" key="6">
    <source>
        <dbReference type="Pfam" id="PF02782"/>
    </source>
</evidence>
<evidence type="ECO:0000313" key="7">
    <source>
        <dbReference type="EMBL" id="SPT69900.1"/>
    </source>
</evidence>
<dbReference type="InterPro" id="IPR018485">
    <property type="entry name" value="FGGY_C"/>
</dbReference>
<dbReference type="Gene3D" id="3.30.420.40">
    <property type="match status" value="2"/>
</dbReference>
<dbReference type="InterPro" id="IPR000577">
    <property type="entry name" value="Carb_kinase_FGGY"/>
</dbReference>
<dbReference type="EC" id="2.7.1.-" evidence="7"/>
<dbReference type="CDD" id="cd07802">
    <property type="entry name" value="ASKHA_NBD_FGGY_EcLyxK-like"/>
    <property type="match status" value="1"/>
</dbReference>
<proteinExistence type="inferred from homology"/>
<dbReference type="AlphaFoldDB" id="A0A2X0VQ76"/>
<sequence length="497" mass="54799">MAYFLGIDCGGTAIKSAVYDESMRELGSARETLEIINPKPGYAQRDMQRLKEQCFNTIRGAIAKSGVDSADIKGIGISAQGKGLFGIDKQGNAAPCGGILSADKRSLNIVKIFEKDKVREKIYPKTRQALWTGHPATILRYLKEHDLKSYESISDILMSHDYLRFCLTGTRNCEVTNISESNLYNIMQSRYDRDLCTELGIEEAYDKLPDIVESTQICGQVTKEAAALTGLSEGTAVVGGLFDVVSVAICAGLKDESALNISMGTWAVATGFTHKITDDEDLFVYGRHCSKDSFIVHEASPTSSGNLEWICNALNISDFNVINSMVEQVAHEKHDVFFMPFLYGSNVSLDNTAGFYGLQSYHTNAHLFSAAFEGVVFSHIKHIKSIMRKFKDVQKLIVTGGPTHSPVWMQMLSDAAGKEIYIPRLKETGCLGAAITAMVGLGVYKSVHEAIMALNVTNDIVTPDSSRFDYYAQKYEKYTLLTQALSDYHVKVNALQQ</sequence>
<evidence type="ECO:0000256" key="1">
    <source>
        <dbReference type="ARBA" id="ARBA00009156"/>
    </source>
</evidence>
<evidence type="ECO:0000313" key="8">
    <source>
        <dbReference type="Proteomes" id="UP000250086"/>
    </source>
</evidence>
<keyword evidence="8" id="KW-1185">Reference proteome</keyword>
<dbReference type="InterPro" id="IPR050406">
    <property type="entry name" value="FGGY_Carb_Kinase"/>
</dbReference>
<dbReference type="Proteomes" id="UP000250086">
    <property type="component" value="Unassembled WGS sequence"/>
</dbReference>
<dbReference type="PANTHER" id="PTHR43095">
    <property type="entry name" value="SUGAR KINASE"/>
    <property type="match status" value="1"/>
</dbReference>
<name>A0A2X0VQ76_9GAMM</name>
<dbReference type="InterPro" id="IPR018483">
    <property type="entry name" value="Carb_kinase_FGGY_CS"/>
</dbReference>
<dbReference type="InterPro" id="IPR018484">
    <property type="entry name" value="FGGY_N"/>
</dbReference>
<gene>
    <name evidence="7" type="primary">lyx_1</name>
    <name evidence="7" type="ORF">NCTC13093_01291</name>
</gene>
<evidence type="ECO:0000256" key="2">
    <source>
        <dbReference type="ARBA" id="ARBA00022679"/>
    </source>
</evidence>
<dbReference type="PANTHER" id="PTHR43095:SF3">
    <property type="entry name" value="L-XYLULOSE_3-KETO-L-GULONATE KINASE"/>
    <property type="match status" value="1"/>
</dbReference>
<feature type="domain" description="Carbohydrate kinase FGGY C-terminal" evidence="6">
    <location>
        <begin position="259"/>
        <end position="440"/>
    </location>
</feature>
<dbReference type="GO" id="GO:0005975">
    <property type="term" value="P:carbohydrate metabolic process"/>
    <property type="evidence" value="ECO:0007669"/>
    <property type="project" value="InterPro"/>
</dbReference>
<dbReference type="SUPFAM" id="SSF53067">
    <property type="entry name" value="Actin-like ATPase domain"/>
    <property type="match status" value="2"/>
</dbReference>
<keyword evidence="2 4" id="KW-0808">Transferase</keyword>
<dbReference type="PIRSF" id="PIRSF000538">
    <property type="entry name" value="GlpK"/>
    <property type="match status" value="1"/>
</dbReference>
<comment type="similarity">
    <text evidence="1 4">Belongs to the FGGY kinase family.</text>
</comment>
<organism evidence="7 8">
    <name type="scientific">Anaerobiospirillum thomasii</name>
    <dbReference type="NCBI Taxonomy" id="179995"/>
    <lineage>
        <taxon>Bacteria</taxon>
        <taxon>Pseudomonadati</taxon>
        <taxon>Pseudomonadota</taxon>
        <taxon>Gammaproteobacteria</taxon>
        <taxon>Aeromonadales</taxon>
        <taxon>Succinivibrionaceae</taxon>
        <taxon>Anaerobiospirillum</taxon>
    </lineage>
</organism>
<dbReference type="Pfam" id="PF00370">
    <property type="entry name" value="FGGY_N"/>
    <property type="match status" value="1"/>
</dbReference>
<feature type="domain" description="Carbohydrate kinase FGGY N-terminal" evidence="5">
    <location>
        <begin position="3"/>
        <end position="250"/>
    </location>
</feature>
<evidence type="ECO:0000256" key="3">
    <source>
        <dbReference type="ARBA" id="ARBA00022777"/>
    </source>
</evidence>
<reference evidence="7 8" key="1">
    <citation type="submission" date="2018-06" db="EMBL/GenBank/DDBJ databases">
        <authorList>
            <consortium name="Pathogen Informatics"/>
            <person name="Doyle S."/>
        </authorList>
    </citation>
    <scope>NUCLEOTIDE SEQUENCE [LARGE SCALE GENOMIC DNA]</scope>
    <source>
        <strain evidence="7 8">NCTC13093</strain>
    </source>
</reference>
<evidence type="ECO:0000259" key="5">
    <source>
        <dbReference type="Pfam" id="PF00370"/>
    </source>
</evidence>